<dbReference type="HOGENOM" id="CLU_073647_1_0_1"/>
<reference evidence="2 3" key="1">
    <citation type="journal article" date="2012" name="Proc. Natl. Acad. Sci. U.S.A.">
        <title>Comparative genomics of Ceriporiopsis subvermispora and Phanerochaete chrysosporium provide insight into selective ligninolysis.</title>
        <authorList>
            <person name="Fernandez-Fueyo E."/>
            <person name="Ruiz-Duenas F.J."/>
            <person name="Ferreira P."/>
            <person name="Floudas D."/>
            <person name="Hibbett D.S."/>
            <person name="Canessa P."/>
            <person name="Larrondo L.F."/>
            <person name="James T.Y."/>
            <person name="Seelenfreund D."/>
            <person name="Lobos S."/>
            <person name="Polanco R."/>
            <person name="Tello M."/>
            <person name="Honda Y."/>
            <person name="Watanabe T."/>
            <person name="Watanabe T."/>
            <person name="Ryu J.S."/>
            <person name="Kubicek C.P."/>
            <person name="Schmoll M."/>
            <person name="Gaskell J."/>
            <person name="Hammel K.E."/>
            <person name="St John F.J."/>
            <person name="Vanden Wymelenberg A."/>
            <person name="Sabat G."/>
            <person name="Splinter BonDurant S."/>
            <person name="Syed K."/>
            <person name="Yadav J.S."/>
            <person name="Doddapaneni H."/>
            <person name="Subramanian V."/>
            <person name="Lavin J.L."/>
            <person name="Oguiza J.A."/>
            <person name="Perez G."/>
            <person name="Pisabarro A.G."/>
            <person name="Ramirez L."/>
            <person name="Santoyo F."/>
            <person name="Master E."/>
            <person name="Coutinho P.M."/>
            <person name="Henrissat B."/>
            <person name="Lombard V."/>
            <person name="Magnuson J.K."/>
            <person name="Kuees U."/>
            <person name="Hori C."/>
            <person name="Igarashi K."/>
            <person name="Samejima M."/>
            <person name="Held B.W."/>
            <person name="Barry K.W."/>
            <person name="LaButti K.M."/>
            <person name="Lapidus A."/>
            <person name="Lindquist E.A."/>
            <person name="Lucas S.M."/>
            <person name="Riley R."/>
            <person name="Salamov A.A."/>
            <person name="Hoffmeister D."/>
            <person name="Schwenk D."/>
            <person name="Hadar Y."/>
            <person name="Yarden O."/>
            <person name="de Vries R.P."/>
            <person name="Wiebenga A."/>
            <person name="Stenlid J."/>
            <person name="Eastwood D."/>
            <person name="Grigoriev I.V."/>
            <person name="Berka R.M."/>
            <person name="Blanchette R.A."/>
            <person name="Kersten P."/>
            <person name="Martinez A.T."/>
            <person name="Vicuna R."/>
            <person name="Cullen D."/>
        </authorList>
    </citation>
    <scope>NUCLEOTIDE SEQUENCE [LARGE SCALE GENOMIC DNA]</scope>
    <source>
        <strain evidence="2 3">B</strain>
    </source>
</reference>
<dbReference type="Proteomes" id="UP000016930">
    <property type="component" value="Unassembled WGS sequence"/>
</dbReference>
<dbReference type="Gene3D" id="3.40.630.30">
    <property type="match status" value="1"/>
</dbReference>
<dbReference type="Pfam" id="PF13302">
    <property type="entry name" value="Acetyltransf_3"/>
    <property type="match status" value="1"/>
</dbReference>
<feature type="domain" description="N-acetyltransferase" evidence="1">
    <location>
        <begin position="98"/>
        <end position="236"/>
    </location>
</feature>
<dbReference type="EMBL" id="KB445791">
    <property type="protein sequence ID" value="EMD41855.1"/>
    <property type="molecule type" value="Genomic_DNA"/>
</dbReference>
<dbReference type="OrthoDB" id="630895at2759"/>
<dbReference type="PROSITE" id="PS51186">
    <property type="entry name" value="GNAT"/>
    <property type="match status" value="1"/>
</dbReference>
<dbReference type="PANTHER" id="PTHR43328">
    <property type="entry name" value="ACETYLTRANSFERASE-RELATED"/>
    <property type="match status" value="1"/>
</dbReference>
<organism evidence="2 3">
    <name type="scientific">Ceriporiopsis subvermispora (strain B)</name>
    <name type="common">White-rot fungus</name>
    <name type="synonym">Gelatoporia subvermispora</name>
    <dbReference type="NCBI Taxonomy" id="914234"/>
    <lineage>
        <taxon>Eukaryota</taxon>
        <taxon>Fungi</taxon>
        <taxon>Dikarya</taxon>
        <taxon>Basidiomycota</taxon>
        <taxon>Agaricomycotina</taxon>
        <taxon>Agaricomycetes</taxon>
        <taxon>Polyporales</taxon>
        <taxon>Gelatoporiaceae</taxon>
        <taxon>Gelatoporia</taxon>
    </lineage>
</organism>
<evidence type="ECO:0000259" key="1">
    <source>
        <dbReference type="PROSITE" id="PS51186"/>
    </source>
</evidence>
<dbReference type="GO" id="GO:0016747">
    <property type="term" value="F:acyltransferase activity, transferring groups other than amino-acyl groups"/>
    <property type="evidence" value="ECO:0007669"/>
    <property type="project" value="InterPro"/>
</dbReference>
<evidence type="ECO:0000313" key="3">
    <source>
        <dbReference type="Proteomes" id="UP000016930"/>
    </source>
</evidence>
<evidence type="ECO:0000313" key="2">
    <source>
        <dbReference type="EMBL" id="EMD41855.1"/>
    </source>
</evidence>
<protein>
    <recommendedName>
        <fullName evidence="1">N-acetyltransferase domain-containing protein</fullName>
    </recommendedName>
</protein>
<keyword evidence="3" id="KW-1185">Reference proteome</keyword>
<name>M2RBN4_CERS8</name>
<gene>
    <name evidence="2" type="ORF">CERSUDRAFT_110415</name>
</gene>
<sequence length="245" mass="28026">MTHRMLHPLLINAHTKEPYLQLPGRLHNIIITPPRMSDAAPLISVLNDPAVCNWLEAPPYPYLPEHADWWLTNEVKKADEMMRRLMDTETLELDGPLPVVDGCPVSHLREIQEDGTDTFLGAISFRRCCFQGEEPELRSRLQKENDERLVGDPQIIWCIGDYVASSHHGRGIMSAAVSTLLTEWGVPRMGIRRMRVETAAGNVGSVRVFQKNGFVLEKLVETERIKTNYSEETYGTNILWWEHKE</sequence>
<dbReference type="PANTHER" id="PTHR43328:SF1">
    <property type="entry name" value="N-ACETYLTRANSFERASE DOMAIN-CONTAINING PROTEIN"/>
    <property type="match status" value="1"/>
</dbReference>
<dbReference type="InterPro" id="IPR016181">
    <property type="entry name" value="Acyl_CoA_acyltransferase"/>
</dbReference>
<dbReference type="InterPro" id="IPR000182">
    <property type="entry name" value="GNAT_dom"/>
</dbReference>
<accession>M2RBN4</accession>
<proteinExistence type="predicted"/>
<dbReference type="SUPFAM" id="SSF55729">
    <property type="entry name" value="Acyl-CoA N-acyltransferases (Nat)"/>
    <property type="match status" value="1"/>
</dbReference>
<dbReference type="STRING" id="914234.M2RBN4"/>
<dbReference type="AlphaFoldDB" id="M2RBN4"/>